<keyword evidence="5" id="KW-0804">Transcription</keyword>
<comment type="similarity">
    <text evidence="1">Belongs to the NusB family.</text>
</comment>
<dbReference type="PANTHER" id="PTHR11078">
    <property type="entry name" value="N UTILIZATION SUBSTANCE PROTEIN B-RELATED"/>
    <property type="match status" value="1"/>
</dbReference>
<dbReference type="EMBL" id="UOEU01000656">
    <property type="protein sequence ID" value="VAW37189.1"/>
    <property type="molecule type" value="Genomic_DNA"/>
</dbReference>
<dbReference type="GO" id="GO:0003723">
    <property type="term" value="F:RNA binding"/>
    <property type="evidence" value="ECO:0007669"/>
    <property type="project" value="UniProtKB-KW"/>
</dbReference>
<dbReference type="Pfam" id="PF01029">
    <property type="entry name" value="NusB"/>
    <property type="match status" value="1"/>
</dbReference>
<dbReference type="CDD" id="cd00619">
    <property type="entry name" value="Terminator_NusB"/>
    <property type="match status" value="1"/>
</dbReference>
<proteinExistence type="inferred from homology"/>
<dbReference type="SUPFAM" id="SSF48013">
    <property type="entry name" value="NusB-like"/>
    <property type="match status" value="1"/>
</dbReference>
<dbReference type="GO" id="GO:0006353">
    <property type="term" value="P:DNA-templated transcription termination"/>
    <property type="evidence" value="ECO:0007669"/>
    <property type="project" value="InterPro"/>
</dbReference>
<organism evidence="7">
    <name type="scientific">hydrothermal vent metagenome</name>
    <dbReference type="NCBI Taxonomy" id="652676"/>
    <lineage>
        <taxon>unclassified sequences</taxon>
        <taxon>metagenomes</taxon>
        <taxon>ecological metagenomes</taxon>
    </lineage>
</organism>
<dbReference type="HAMAP" id="MF_00073">
    <property type="entry name" value="NusB"/>
    <property type="match status" value="1"/>
</dbReference>
<evidence type="ECO:0000313" key="7">
    <source>
        <dbReference type="EMBL" id="VAW37189.1"/>
    </source>
</evidence>
<evidence type="ECO:0000256" key="5">
    <source>
        <dbReference type="ARBA" id="ARBA00023163"/>
    </source>
</evidence>
<dbReference type="InterPro" id="IPR011605">
    <property type="entry name" value="NusB_fam"/>
</dbReference>
<evidence type="ECO:0000259" key="6">
    <source>
        <dbReference type="Pfam" id="PF01029"/>
    </source>
</evidence>
<gene>
    <name evidence="7" type="ORF">MNBD_CHLOROFLEXI01-3512</name>
</gene>
<dbReference type="InterPro" id="IPR035926">
    <property type="entry name" value="NusB-like_sf"/>
</dbReference>
<dbReference type="InterPro" id="IPR006027">
    <property type="entry name" value="NusB_RsmB_TIM44"/>
</dbReference>
<dbReference type="Gene3D" id="1.10.940.10">
    <property type="entry name" value="NusB-like"/>
    <property type="match status" value="1"/>
</dbReference>
<accession>A0A3B0VK45</accession>
<keyword evidence="2" id="KW-0889">Transcription antitermination</keyword>
<evidence type="ECO:0000256" key="4">
    <source>
        <dbReference type="ARBA" id="ARBA00023015"/>
    </source>
</evidence>
<dbReference type="AlphaFoldDB" id="A0A3B0VK45"/>
<reference evidence="7" key="1">
    <citation type="submission" date="2018-06" db="EMBL/GenBank/DDBJ databases">
        <authorList>
            <person name="Zhirakovskaya E."/>
        </authorList>
    </citation>
    <scope>NUCLEOTIDE SEQUENCE</scope>
</reference>
<keyword evidence="4" id="KW-0805">Transcription regulation</keyword>
<sequence length="147" mass="16688">MKTRRRARRVTLETLYEYDIANHPLGEVFEQRLLDNPMEETGVEFASQLIQGVIKHIEETDSLIAQFAPEWPLDQMAVIDRNILRIAIFEFLIEAETPVKVAINEAVELAKTYGSDSAPRFINGVLGTLADNIPQLKEKFLPLPVPE</sequence>
<evidence type="ECO:0000256" key="1">
    <source>
        <dbReference type="ARBA" id="ARBA00005952"/>
    </source>
</evidence>
<protein>
    <submittedName>
        <fullName evidence="7">Transcription termination protein NusB</fullName>
    </submittedName>
</protein>
<name>A0A3B0VK45_9ZZZZ</name>
<dbReference type="GO" id="GO:0005829">
    <property type="term" value="C:cytosol"/>
    <property type="evidence" value="ECO:0007669"/>
    <property type="project" value="TreeGrafter"/>
</dbReference>
<keyword evidence="3" id="KW-0694">RNA-binding</keyword>
<dbReference type="PANTHER" id="PTHR11078:SF3">
    <property type="entry name" value="ANTITERMINATION NUSB DOMAIN-CONTAINING PROTEIN"/>
    <property type="match status" value="1"/>
</dbReference>
<dbReference type="NCBIfam" id="TIGR01951">
    <property type="entry name" value="nusB"/>
    <property type="match status" value="1"/>
</dbReference>
<evidence type="ECO:0000256" key="3">
    <source>
        <dbReference type="ARBA" id="ARBA00022884"/>
    </source>
</evidence>
<evidence type="ECO:0000256" key="2">
    <source>
        <dbReference type="ARBA" id="ARBA00022814"/>
    </source>
</evidence>
<feature type="domain" description="NusB/RsmB/TIM44" evidence="6">
    <location>
        <begin position="5"/>
        <end position="130"/>
    </location>
</feature>
<dbReference type="GO" id="GO:0031564">
    <property type="term" value="P:transcription antitermination"/>
    <property type="evidence" value="ECO:0007669"/>
    <property type="project" value="UniProtKB-KW"/>
</dbReference>